<dbReference type="GO" id="GO:0003700">
    <property type="term" value="F:DNA-binding transcription factor activity"/>
    <property type="evidence" value="ECO:0007669"/>
    <property type="project" value="TreeGrafter"/>
</dbReference>
<dbReference type="PROSITE" id="PS51197">
    <property type="entry name" value="HTH_RRF2_2"/>
    <property type="match status" value="1"/>
</dbReference>
<dbReference type="InterPro" id="IPR000944">
    <property type="entry name" value="Tscrpt_reg_Rrf2"/>
</dbReference>
<dbReference type="OrthoDB" id="270199at2"/>
<dbReference type="PANTHER" id="PTHR33221">
    <property type="entry name" value="WINGED HELIX-TURN-HELIX TRANSCRIPTIONAL REGULATOR, RRF2 FAMILY"/>
    <property type="match status" value="1"/>
</dbReference>
<evidence type="ECO:0000313" key="2">
    <source>
        <dbReference type="Proteomes" id="UP000318478"/>
    </source>
</evidence>
<dbReference type="SUPFAM" id="SSF46785">
    <property type="entry name" value="Winged helix' DNA-binding domain"/>
    <property type="match status" value="1"/>
</dbReference>
<dbReference type="PANTHER" id="PTHR33221:SF16">
    <property type="entry name" value="HTH-TYPE TRANSCRIPTIONAL REGULATOR SLR0846-RELATED"/>
    <property type="match status" value="1"/>
</dbReference>
<dbReference type="InterPro" id="IPR030489">
    <property type="entry name" value="TR_Rrf2-type_CS"/>
</dbReference>
<organism evidence="1 2">
    <name type="scientific">Posidoniimonas polymericola</name>
    <dbReference type="NCBI Taxonomy" id="2528002"/>
    <lineage>
        <taxon>Bacteria</taxon>
        <taxon>Pseudomonadati</taxon>
        <taxon>Planctomycetota</taxon>
        <taxon>Planctomycetia</taxon>
        <taxon>Pirellulales</taxon>
        <taxon>Lacipirellulaceae</taxon>
        <taxon>Posidoniimonas</taxon>
    </lineage>
</organism>
<sequence>MKVSRTVTYAVQALLQLSVYEGEGPVPCNRLAREGRMPERFLLQILRDLVNSGILRSVRGVEGGYRLARSTDEITLEDIFEAVDSPLIASVPPLDEMPDNARETLMETFSGIAQGVREQLRAVRLVDLLKAHQAPASLTTN</sequence>
<keyword evidence="2" id="KW-1185">Reference proteome</keyword>
<dbReference type="PROSITE" id="PS01332">
    <property type="entry name" value="HTH_RRF2_1"/>
    <property type="match status" value="1"/>
</dbReference>
<name>A0A5C5XVT7_9BACT</name>
<dbReference type="GO" id="GO:0005829">
    <property type="term" value="C:cytosol"/>
    <property type="evidence" value="ECO:0007669"/>
    <property type="project" value="TreeGrafter"/>
</dbReference>
<dbReference type="Proteomes" id="UP000318478">
    <property type="component" value="Unassembled WGS sequence"/>
</dbReference>
<dbReference type="RefSeq" id="WP_146591160.1">
    <property type="nucleotide sequence ID" value="NZ_SJPO01000014.1"/>
</dbReference>
<dbReference type="Gene3D" id="1.10.10.10">
    <property type="entry name" value="Winged helix-like DNA-binding domain superfamily/Winged helix DNA-binding domain"/>
    <property type="match status" value="1"/>
</dbReference>
<dbReference type="InterPro" id="IPR036388">
    <property type="entry name" value="WH-like_DNA-bd_sf"/>
</dbReference>
<reference evidence="1 2" key="1">
    <citation type="submission" date="2019-02" db="EMBL/GenBank/DDBJ databases">
        <title>Deep-cultivation of Planctomycetes and their phenomic and genomic characterization uncovers novel biology.</title>
        <authorList>
            <person name="Wiegand S."/>
            <person name="Jogler M."/>
            <person name="Boedeker C."/>
            <person name="Pinto D."/>
            <person name="Vollmers J."/>
            <person name="Rivas-Marin E."/>
            <person name="Kohn T."/>
            <person name="Peeters S.H."/>
            <person name="Heuer A."/>
            <person name="Rast P."/>
            <person name="Oberbeckmann S."/>
            <person name="Bunk B."/>
            <person name="Jeske O."/>
            <person name="Meyerdierks A."/>
            <person name="Storesund J.E."/>
            <person name="Kallscheuer N."/>
            <person name="Luecker S."/>
            <person name="Lage O.M."/>
            <person name="Pohl T."/>
            <person name="Merkel B.J."/>
            <person name="Hornburger P."/>
            <person name="Mueller R.-W."/>
            <person name="Bruemmer F."/>
            <person name="Labrenz M."/>
            <person name="Spormann A.M."/>
            <person name="Op Den Camp H."/>
            <person name="Overmann J."/>
            <person name="Amann R."/>
            <person name="Jetten M.S.M."/>
            <person name="Mascher T."/>
            <person name="Medema M.H."/>
            <person name="Devos D.P."/>
            <person name="Kaster A.-K."/>
            <person name="Ovreas L."/>
            <person name="Rohde M."/>
            <person name="Galperin M.Y."/>
            <person name="Jogler C."/>
        </authorList>
    </citation>
    <scope>NUCLEOTIDE SEQUENCE [LARGE SCALE GENOMIC DNA]</scope>
    <source>
        <strain evidence="1 2">Pla123a</strain>
    </source>
</reference>
<proteinExistence type="predicted"/>
<dbReference type="AlphaFoldDB" id="A0A5C5XVT7"/>
<comment type="caution">
    <text evidence="1">The sequence shown here is derived from an EMBL/GenBank/DDBJ whole genome shotgun (WGS) entry which is preliminary data.</text>
</comment>
<dbReference type="InterPro" id="IPR036390">
    <property type="entry name" value="WH_DNA-bd_sf"/>
</dbReference>
<dbReference type="NCBIfam" id="TIGR00738">
    <property type="entry name" value="rrf2_super"/>
    <property type="match status" value="1"/>
</dbReference>
<evidence type="ECO:0000313" key="1">
    <source>
        <dbReference type="EMBL" id="TWT66808.1"/>
    </source>
</evidence>
<gene>
    <name evidence="1" type="primary">cymR_3</name>
    <name evidence="1" type="ORF">Pla123a_45060</name>
</gene>
<accession>A0A5C5XVT7</accession>
<dbReference type="EMBL" id="SJPO01000014">
    <property type="protein sequence ID" value="TWT66808.1"/>
    <property type="molecule type" value="Genomic_DNA"/>
</dbReference>
<dbReference type="Pfam" id="PF02082">
    <property type="entry name" value="Rrf2"/>
    <property type="match status" value="1"/>
</dbReference>
<protein>
    <submittedName>
        <fullName evidence="1">HTH-type transcriptional regulator CymR</fullName>
    </submittedName>
</protein>